<proteinExistence type="predicted"/>
<dbReference type="PROSITE" id="PS51193">
    <property type="entry name" value="HELICASE_ATP_BIND_2"/>
    <property type="match status" value="1"/>
</dbReference>
<evidence type="ECO:0000256" key="9">
    <source>
        <dbReference type="ARBA" id="ARBA00023235"/>
    </source>
</evidence>
<evidence type="ECO:0000313" key="12">
    <source>
        <dbReference type="Proteomes" id="UP001165121"/>
    </source>
</evidence>
<feature type="domain" description="Helicase ATP-binding" evidence="10">
    <location>
        <begin position="1"/>
        <end position="88"/>
    </location>
</feature>
<dbReference type="InterPro" id="IPR014013">
    <property type="entry name" value="Helic_SF1/SF2_ATP-bd_DinG/Rad3"/>
</dbReference>
<keyword evidence="2" id="KW-0547">Nucleotide-binding</keyword>
<dbReference type="GO" id="GO:0046872">
    <property type="term" value="F:metal ion binding"/>
    <property type="evidence" value="ECO:0007669"/>
    <property type="project" value="UniProtKB-KW"/>
</dbReference>
<reference evidence="11" key="1">
    <citation type="submission" date="2023-04" db="EMBL/GenBank/DDBJ databases">
        <title>Phytophthora fragariaefolia NBRC 109709.</title>
        <authorList>
            <person name="Ichikawa N."/>
            <person name="Sato H."/>
            <person name="Tonouchi N."/>
        </authorList>
    </citation>
    <scope>NUCLEOTIDE SEQUENCE</scope>
    <source>
        <strain evidence="11">NBRC 109709</strain>
    </source>
</reference>
<evidence type="ECO:0000313" key="11">
    <source>
        <dbReference type="EMBL" id="GMF61583.1"/>
    </source>
</evidence>
<dbReference type="InterPro" id="IPR027417">
    <property type="entry name" value="P-loop_NTPase"/>
</dbReference>
<dbReference type="InterPro" id="IPR010614">
    <property type="entry name" value="RAD3-like_helicase_DEAD"/>
</dbReference>
<keyword evidence="6" id="KW-0408">Iron</keyword>
<dbReference type="GO" id="GO:0005524">
    <property type="term" value="F:ATP binding"/>
    <property type="evidence" value="ECO:0007669"/>
    <property type="project" value="UniProtKB-KW"/>
</dbReference>
<keyword evidence="3" id="KW-0378">Hydrolase</keyword>
<keyword evidence="1" id="KW-0479">Metal-binding</keyword>
<evidence type="ECO:0000256" key="6">
    <source>
        <dbReference type="ARBA" id="ARBA00023004"/>
    </source>
</evidence>
<evidence type="ECO:0000256" key="5">
    <source>
        <dbReference type="ARBA" id="ARBA00022840"/>
    </source>
</evidence>
<dbReference type="PANTHER" id="PTHR11472">
    <property type="entry name" value="DNA REPAIR DEAD HELICASE RAD3/XP-D SUBFAMILY MEMBER"/>
    <property type="match status" value="1"/>
</dbReference>
<keyword evidence="5" id="KW-0067">ATP-binding</keyword>
<dbReference type="Pfam" id="PF06733">
    <property type="entry name" value="DEAD_2"/>
    <property type="match status" value="1"/>
</dbReference>
<comment type="caution">
    <text evidence="11">The sequence shown here is derived from an EMBL/GenBank/DDBJ whole genome shotgun (WGS) entry which is preliminary data.</text>
</comment>
<dbReference type="Proteomes" id="UP001165121">
    <property type="component" value="Unassembled WGS sequence"/>
</dbReference>
<dbReference type="GO" id="GO:1904430">
    <property type="term" value="P:negative regulation of t-circle formation"/>
    <property type="evidence" value="ECO:0007669"/>
    <property type="project" value="TreeGrafter"/>
</dbReference>
<evidence type="ECO:0000256" key="2">
    <source>
        <dbReference type="ARBA" id="ARBA00022741"/>
    </source>
</evidence>
<dbReference type="InterPro" id="IPR045028">
    <property type="entry name" value="DinG/Rad3-like"/>
</dbReference>
<evidence type="ECO:0000256" key="1">
    <source>
        <dbReference type="ARBA" id="ARBA00022723"/>
    </source>
</evidence>
<dbReference type="EMBL" id="BSXT01005992">
    <property type="protein sequence ID" value="GMF61583.1"/>
    <property type="molecule type" value="Genomic_DNA"/>
</dbReference>
<protein>
    <submittedName>
        <fullName evidence="11">Unnamed protein product</fullName>
    </submittedName>
</protein>
<dbReference type="AlphaFoldDB" id="A0A9W7DAL7"/>
<dbReference type="OrthoDB" id="19182at2759"/>
<dbReference type="GO" id="GO:0070182">
    <property type="term" value="F:DNA polymerase binding"/>
    <property type="evidence" value="ECO:0007669"/>
    <property type="project" value="TreeGrafter"/>
</dbReference>
<evidence type="ECO:0000256" key="4">
    <source>
        <dbReference type="ARBA" id="ARBA00022806"/>
    </source>
</evidence>
<evidence type="ECO:0000256" key="7">
    <source>
        <dbReference type="ARBA" id="ARBA00023014"/>
    </source>
</evidence>
<dbReference type="GO" id="GO:0090657">
    <property type="term" value="P:telomeric loop disassembly"/>
    <property type="evidence" value="ECO:0007669"/>
    <property type="project" value="TreeGrafter"/>
</dbReference>
<dbReference type="Pfam" id="PF23109">
    <property type="entry name" value="ARCH_RTEL1"/>
    <property type="match status" value="1"/>
</dbReference>
<evidence type="ECO:0000259" key="10">
    <source>
        <dbReference type="PROSITE" id="PS51193"/>
    </source>
</evidence>
<evidence type="ECO:0000256" key="8">
    <source>
        <dbReference type="ARBA" id="ARBA00023125"/>
    </source>
</evidence>
<keyword evidence="12" id="KW-1185">Reference proteome</keyword>
<gene>
    <name evidence="11" type="ORF">Pfra01_002676600</name>
</gene>
<dbReference type="GO" id="GO:0010569">
    <property type="term" value="P:regulation of double-strand break repair via homologous recombination"/>
    <property type="evidence" value="ECO:0007669"/>
    <property type="project" value="TreeGrafter"/>
</dbReference>
<keyword evidence="9" id="KW-0413">Isomerase</keyword>
<keyword evidence="4" id="KW-0347">Helicase</keyword>
<dbReference type="GO" id="GO:0051536">
    <property type="term" value="F:iron-sulfur cluster binding"/>
    <property type="evidence" value="ECO:0007669"/>
    <property type="project" value="UniProtKB-KW"/>
</dbReference>
<dbReference type="GO" id="GO:0045910">
    <property type="term" value="P:negative regulation of DNA recombination"/>
    <property type="evidence" value="ECO:0007669"/>
    <property type="project" value="TreeGrafter"/>
</dbReference>
<dbReference type="GO" id="GO:0003677">
    <property type="term" value="F:DNA binding"/>
    <property type="evidence" value="ECO:0007669"/>
    <property type="project" value="UniProtKB-KW"/>
</dbReference>
<evidence type="ECO:0000256" key="3">
    <source>
        <dbReference type="ARBA" id="ARBA00022801"/>
    </source>
</evidence>
<accession>A0A9W7DAL7</accession>
<keyword evidence="8" id="KW-0238">DNA-binding</keyword>
<keyword evidence="7" id="KW-0411">Iron-sulfur</keyword>
<organism evidence="11 12">
    <name type="scientific">Phytophthora fragariaefolia</name>
    <dbReference type="NCBI Taxonomy" id="1490495"/>
    <lineage>
        <taxon>Eukaryota</taxon>
        <taxon>Sar</taxon>
        <taxon>Stramenopiles</taxon>
        <taxon>Oomycota</taxon>
        <taxon>Peronosporomycetes</taxon>
        <taxon>Peronosporales</taxon>
        <taxon>Peronosporaceae</taxon>
        <taxon>Phytophthora</taxon>
    </lineage>
</organism>
<name>A0A9W7DAL7_9STRA</name>
<dbReference type="InterPro" id="IPR057498">
    <property type="entry name" value="Rtel1_ARCH"/>
</dbReference>
<dbReference type="GO" id="GO:0003678">
    <property type="term" value="F:DNA helicase activity"/>
    <property type="evidence" value="ECO:0007669"/>
    <property type="project" value="InterPro"/>
</dbReference>
<dbReference type="Gene3D" id="3.40.50.300">
    <property type="entry name" value="P-loop containing nucleotide triphosphate hydrolases"/>
    <property type="match status" value="2"/>
</dbReference>
<dbReference type="PANTHER" id="PTHR11472:SF34">
    <property type="entry name" value="REGULATOR OF TELOMERE ELONGATION HELICASE 1"/>
    <property type="match status" value="1"/>
</dbReference>
<dbReference type="Pfam" id="PF13307">
    <property type="entry name" value="Helicase_C_2"/>
    <property type="match status" value="1"/>
</dbReference>
<dbReference type="GO" id="GO:0005634">
    <property type="term" value="C:nucleus"/>
    <property type="evidence" value="ECO:0007669"/>
    <property type="project" value="TreeGrafter"/>
</dbReference>
<dbReference type="InterPro" id="IPR006555">
    <property type="entry name" value="ATP-dep_Helicase_C"/>
</dbReference>
<dbReference type="GO" id="GO:0016818">
    <property type="term" value="F:hydrolase activity, acting on acid anhydrides, in phosphorus-containing anhydrides"/>
    <property type="evidence" value="ECO:0007669"/>
    <property type="project" value="InterPro"/>
</dbReference>
<sequence>MLPEAEIIFVPYNYLIDPMARRSIGISIENSILIFDEAHNVESIASEAASYALSSNDIAGCISEVDTFIRALQNNSVQLQAGSNLTMEVRVQFLLVTLVVWLTFSMQSTQTLRALFMEIDKGLNGFPLSSSGGFTKYIFEFFEQFNVNFDTCPLVLNMIEEIIEVAHGGDDSQRAASKLDTMLSFLASSSTNAGLSWYLTFSLQNLSSGTLSPLDTTVKELGIDFPVRLENNHVVDADQVWVGVVGTGVTGKRLNSSYNFRSTEMYLLELGNTIVNFTRLVPHGLLVFFPSYSILEESIDKWQRPVVGESALSIWDRIVQQKQTFVEPRGRADFKAVVDEYHQAITDNPKGAVFFAVCRGKVRLLQNGYPMAPTCDPDNRYNLL</sequence>